<dbReference type="KEGG" id="vg:12979801"/>
<evidence type="ECO:0000313" key="1">
    <source>
        <dbReference type="EMBL" id="AFH21327.1"/>
    </source>
</evidence>
<dbReference type="EMBL" id="JQ691612">
    <property type="protein sequence ID" value="AFH21327.1"/>
    <property type="molecule type" value="Genomic_DNA"/>
</dbReference>
<organism evidence="1 2">
    <name type="scientific">Cronobacter phage CR3</name>
    <dbReference type="NCBI Taxonomy" id="1162295"/>
    <lineage>
        <taxon>Viruses</taxon>
        <taxon>Duplodnaviria</taxon>
        <taxon>Heunggongvirae</taxon>
        <taxon>Uroviricota</taxon>
        <taxon>Caudoviricetes</taxon>
        <taxon>Vequintavirinae</taxon>
        <taxon>Certrevirus</taxon>
        <taxon>Certrevirus CR3</taxon>
    </lineage>
</organism>
<dbReference type="Proteomes" id="UP000002874">
    <property type="component" value="Segment"/>
</dbReference>
<dbReference type="OrthoDB" id="39876at10239"/>
<keyword evidence="2" id="KW-1185">Reference proteome</keyword>
<evidence type="ECO:0000313" key="2">
    <source>
        <dbReference type="Proteomes" id="UP000002874"/>
    </source>
</evidence>
<protein>
    <submittedName>
        <fullName evidence="1">Uncharacterized protein</fullName>
    </submittedName>
</protein>
<sequence>MTIKEMNAPHIIEDINGNPLALVHNIVMARSVARYWDRFLMVSTHIRLANEDDIAAFGRRLVDA</sequence>
<gene>
    <name evidence="1" type="ORF">CR3_162</name>
</gene>
<reference evidence="1 2" key="1">
    <citation type="journal article" date="2012" name="J. Virol.">
        <title>Complete Genome Sequence of Cronobacter sakazakii Bacteriophage CR3.</title>
        <authorList>
            <person name="Shin H."/>
            <person name="Lee J.H."/>
            <person name="Kim Y."/>
            <person name="Ryu S."/>
        </authorList>
    </citation>
    <scope>NUCLEOTIDE SEQUENCE [LARGE SCALE GENOMIC DNA]</scope>
</reference>
<accession>I1TRK4</accession>
<name>I1TRK4_9CAUD</name>
<dbReference type="RefSeq" id="YP_006383177.1">
    <property type="nucleotide sequence ID" value="NC_017974.1"/>
</dbReference>
<proteinExistence type="predicted"/>
<dbReference type="GeneID" id="12979801"/>